<accession>A0A7W4Z9W6</accession>
<dbReference type="Proteomes" id="UP000535937">
    <property type="component" value="Unassembled WGS sequence"/>
</dbReference>
<name>A0A7W4Z9W6_9GAMM</name>
<proteinExistence type="predicted"/>
<dbReference type="RefSeq" id="WP_183458266.1">
    <property type="nucleotide sequence ID" value="NZ_JACHWZ010000005.1"/>
</dbReference>
<evidence type="ECO:0008006" key="4">
    <source>
        <dbReference type="Google" id="ProtNLM"/>
    </source>
</evidence>
<evidence type="ECO:0000256" key="1">
    <source>
        <dbReference type="SAM" id="Coils"/>
    </source>
</evidence>
<organism evidence="2 3">
    <name type="scientific">Microbulbifer rhizosphaerae</name>
    <dbReference type="NCBI Taxonomy" id="1562603"/>
    <lineage>
        <taxon>Bacteria</taxon>
        <taxon>Pseudomonadati</taxon>
        <taxon>Pseudomonadota</taxon>
        <taxon>Gammaproteobacteria</taxon>
        <taxon>Cellvibrionales</taxon>
        <taxon>Microbulbiferaceae</taxon>
        <taxon>Microbulbifer</taxon>
    </lineage>
</organism>
<gene>
    <name evidence="2" type="ORF">FHS09_001508</name>
</gene>
<dbReference type="Pfam" id="PF11101">
    <property type="entry name" value="DUF2884"/>
    <property type="match status" value="1"/>
</dbReference>
<evidence type="ECO:0000313" key="2">
    <source>
        <dbReference type="EMBL" id="MBB3060689.1"/>
    </source>
</evidence>
<dbReference type="EMBL" id="JACHWZ010000005">
    <property type="protein sequence ID" value="MBB3060689.1"/>
    <property type="molecule type" value="Genomic_DNA"/>
</dbReference>
<feature type="coiled-coil region" evidence="1">
    <location>
        <begin position="186"/>
        <end position="214"/>
    </location>
</feature>
<dbReference type="InterPro" id="IPR021307">
    <property type="entry name" value="DUF2884"/>
</dbReference>
<protein>
    <recommendedName>
        <fullName evidence="4">DUF2884 family protein</fullName>
    </recommendedName>
</protein>
<reference evidence="2 3" key="1">
    <citation type="submission" date="2020-08" db="EMBL/GenBank/DDBJ databases">
        <title>Genomic Encyclopedia of Type Strains, Phase III (KMG-III): the genomes of soil and plant-associated and newly described type strains.</title>
        <authorList>
            <person name="Whitman W."/>
        </authorList>
    </citation>
    <scope>NUCLEOTIDE SEQUENCE [LARGE SCALE GENOMIC DNA]</scope>
    <source>
        <strain evidence="2 3">CECT 8799</strain>
    </source>
</reference>
<comment type="caution">
    <text evidence="2">The sequence shown here is derived from an EMBL/GenBank/DDBJ whole genome shotgun (WGS) entry which is preliminary data.</text>
</comment>
<evidence type="ECO:0000313" key="3">
    <source>
        <dbReference type="Proteomes" id="UP000535937"/>
    </source>
</evidence>
<sequence>MNLIVGDDEQCNAELDYAVRVGPDFFESRTDSDDSELLVRYQSPAQLIVAGETVDLDDRQQELLKDYRSQLHNSGREILLLSLEAVDVALNGLSVAVTALAGADHPNNIELQQTSDEILRRVEERLNHEGEIYLLGDPDIDEFVEQAITEELEPRIEKLARESAGTIAWHALKAAFTGGRSIEYEAERAAEEIEQKVEKRAELLEKRAGNLCEQLESIDQLERELHRSIPALAPYDIMKTG</sequence>
<keyword evidence="3" id="KW-1185">Reference proteome</keyword>
<dbReference type="AlphaFoldDB" id="A0A7W4Z9W6"/>
<keyword evidence="1" id="KW-0175">Coiled coil</keyword>